<feature type="transmembrane region" description="Helical" evidence="2">
    <location>
        <begin position="21"/>
        <end position="40"/>
    </location>
</feature>
<proteinExistence type="inferred from homology"/>
<dbReference type="InterPro" id="IPR037185">
    <property type="entry name" value="EmrE-like"/>
</dbReference>
<protein>
    <submittedName>
        <fullName evidence="4">Glucose uptake permease</fullName>
    </submittedName>
</protein>
<evidence type="ECO:0000259" key="3">
    <source>
        <dbReference type="Pfam" id="PF00892"/>
    </source>
</evidence>
<dbReference type="RefSeq" id="WP_021361754.1">
    <property type="nucleotide sequence ID" value="NZ_CAAJVU010000017.1"/>
</dbReference>
<accession>A0A381I521</accession>
<dbReference type="Gene3D" id="1.10.3730.20">
    <property type="match status" value="1"/>
</dbReference>
<keyword evidence="2" id="KW-0472">Membrane</keyword>
<feature type="transmembrane region" description="Helical" evidence="2">
    <location>
        <begin position="52"/>
        <end position="68"/>
    </location>
</feature>
<evidence type="ECO:0000256" key="2">
    <source>
        <dbReference type="SAM" id="Phobius"/>
    </source>
</evidence>
<organism evidence="4">
    <name type="scientific">Clostridioides difficile</name>
    <name type="common">Peptoclostridium difficile</name>
    <dbReference type="NCBI Taxonomy" id="1496"/>
    <lineage>
        <taxon>Bacteria</taxon>
        <taxon>Bacillati</taxon>
        <taxon>Bacillota</taxon>
        <taxon>Clostridia</taxon>
        <taxon>Peptostreptococcales</taxon>
        <taxon>Peptostreptococcaceae</taxon>
        <taxon>Clostridioides</taxon>
    </lineage>
</organism>
<dbReference type="Pfam" id="PF00892">
    <property type="entry name" value="EamA"/>
    <property type="match status" value="1"/>
</dbReference>
<evidence type="ECO:0000313" key="4">
    <source>
        <dbReference type="EMBL" id="SUY20932.1"/>
    </source>
</evidence>
<keyword evidence="2" id="KW-0812">Transmembrane</keyword>
<name>A0A381I521_CLODI</name>
<dbReference type="AlphaFoldDB" id="A0A381I521"/>
<sequence length="91" mass="10150">MFLAFKKKQKIICEIFTNKKGLSILSGAINGYSYLALLIALNNLELSIAEPFSQVSMIITLILAHFIFKENIKEKIPGSILILIGGWLLLL</sequence>
<dbReference type="GO" id="GO:0016020">
    <property type="term" value="C:membrane"/>
    <property type="evidence" value="ECO:0007669"/>
    <property type="project" value="InterPro"/>
</dbReference>
<gene>
    <name evidence="4" type="ORF">NCTC13307_00415</name>
</gene>
<comment type="similarity">
    <text evidence="1">Belongs to the EamA transporter family.</text>
</comment>
<dbReference type="SUPFAM" id="SSF103481">
    <property type="entry name" value="Multidrug resistance efflux transporter EmrE"/>
    <property type="match status" value="1"/>
</dbReference>
<feature type="domain" description="EamA" evidence="3">
    <location>
        <begin position="21"/>
        <end position="90"/>
    </location>
</feature>
<keyword evidence="2" id="KW-1133">Transmembrane helix</keyword>
<evidence type="ECO:0000256" key="1">
    <source>
        <dbReference type="ARBA" id="ARBA00007362"/>
    </source>
</evidence>
<reference evidence="4" key="1">
    <citation type="submission" date="2018-06" db="EMBL/GenBank/DDBJ databases">
        <authorList>
            <consortium name="Pathogen Informatics"/>
            <person name="Doyle S."/>
        </authorList>
    </citation>
    <scope>NUCLEOTIDE SEQUENCE</scope>
    <source>
        <strain evidence="4">NCTC13307</strain>
    </source>
</reference>
<dbReference type="EMBL" id="UFWD01000001">
    <property type="protein sequence ID" value="SUY20932.1"/>
    <property type="molecule type" value="Genomic_DNA"/>
</dbReference>
<dbReference type="InterPro" id="IPR000620">
    <property type="entry name" value="EamA_dom"/>
</dbReference>